<name>A0A511R1L2_9DEIN</name>
<dbReference type="Pfam" id="PF05163">
    <property type="entry name" value="DinB"/>
    <property type="match status" value="1"/>
</dbReference>
<proteinExistence type="inferred from homology"/>
<reference evidence="3 4" key="1">
    <citation type="submission" date="2019-07" db="EMBL/GenBank/DDBJ databases">
        <title>Whole genome shotgun sequence of Meiothermus hypogaeus NBRC 106114.</title>
        <authorList>
            <person name="Hosoyama A."/>
            <person name="Uohara A."/>
            <person name="Ohji S."/>
            <person name="Ichikawa N."/>
        </authorList>
    </citation>
    <scope>NUCLEOTIDE SEQUENCE [LARGE SCALE GENOMIC DNA]</scope>
    <source>
        <strain evidence="3 4">NBRC 106114</strain>
    </source>
</reference>
<dbReference type="InterPro" id="IPR007837">
    <property type="entry name" value="DinB"/>
</dbReference>
<evidence type="ECO:0000313" key="4">
    <source>
        <dbReference type="Proteomes" id="UP000321197"/>
    </source>
</evidence>
<evidence type="ECO:0000256" key="2">
    <source>
        <dbReference type="ARBA" id="ARBA00022723"/>
    </source>
</evidence>
<accession>A0A511R1L2</accession>
<evidence type="ECO:0000313" key="3">
    <source>
        <dbReference type="EMBL" id="GEM83490.1"/>
    </source>
</evidence>
<dbReference type="Proteomes" id="UP000321197">
    <property type="component" value="Unassembled WGS sequence"/>
</dbReference>
<gene>
    <name evidence="3" type="ORF">MHY01S_16560</name>
</gene>
<comment type="similarity">
    <text evidence="1">Belongs to the DinB family.</text>
</comment>
<sequence>MIRLETYLATHLRYTVWATRRILASVGGLSKEEYLQSLAAGCASVRGILEQMFRADWAWYELLAGEPSGLSEPPDPDYYIEFGHLETDYHVILARYEQLAGFLHDPELATYFAQSQVYVPWLGARLPKWQGVLSAVNQAAHFRGQLFGLMRQLGHQTAQTALADYFAELGRPLSRADRPEK</sequence>
<dbReference type="SUPFAM" id="SSF109854">
    <property type="entry name" value="DinB/YfiT-like putative metalloenzymes"/>
    <property type="match status" value="1"/>
</dbReference>
<dbReference type="AlphaFoldDB" id="A0A511R1L2"/>
<organism evidence="3 4">
    <name type="scientific">Meiothermus hypogaeus NBRC 106114</name>
    <dbReference type="NCBI Taxonomy" id="1227553"/>
    <lineage>
        <taxon>Bacteria</taxon>
        <taxon>Thermotogati</taxon>
        <taxon>Deinococcota</taxon>
        <taxon>Deinococci</taxon>
        <taxon>Thermales</taxon>
        <taxon>Thermaceae</taxon>
        <taxon>Meiothermus</taxon>
    </lineage>
</organism>
<dbReference type="RefSeq" id="WP_170148310.1">
    <property type="nucleotide sequence ID" value="NZ_BJXL01000046.1"/>
</dbReference>
<dbReference type="EMBL" id="BJXL01000046">
    <property type="protein sequence ID" value="GEM83490.1"/>
    <property type="molecule type" value="Genomic_DNA"/>
</dbReference>
<keyword evidence="2" id="KW-0479">Metal-binding</keyword>
<protein>
    <submittedName>
        <fullName evidence="3">Uncharacterized protein</fullName>
    </submittedName>
</protein>
<dbReference type="Gene3D" id="1.20.120.450">
    <property type="entry name" value="dinb family like domain"/>
    <property type="match status" value="1"/>
</dbReference>
<dbReference type="GO" id="GO:0046872">
    <property type="term" value="F:metal ion binding"/>
    <property type="evidence" value="ECO:0007669"/>
    <property type="project" value="UniProtKB-KW"/>
</dbReference>
<evidence type="ECO:0000256" key="1">
    <source>
        <dbReference type="ARBA" id="ARBA00008635"/>
    </source>
</evidence>
<comment type="caution">
    <text evidence="3">The sequence shown here is derived from an EMBL/GenBank/DDBJ whole genome shotgun (WGS) entry which is preliminary data.</text>
</comment>
<dbReference type="InterPro" id="IPR034660">
    <property type="entry name" value="DinB/YfiT-like"/>
</dbReference>